<comment type="caution">
    <text evidence="1">The sequence shown here is derived from an EMBL/GenBank/DDBJ whole genome shotgun (WGS) entry which is preliminary data.</text>
</comment>
<name>A0A370G6D2_9COXI</name>
<keyword evidence="2" id="KW-1185">Reference proteome</keyword>
<dbReference type="EMBL" id="QQAX01000037">
    <property type="protein sequence ID" value="RDI37593.1"/>
    <property type="molecule type" value="Genomic_DNA"/>
</dbReference>
<dbReference type="AlphaFoldDB" id="A0A370G6D2"/>
<organism evidence="1 2">
    <name type="scientific">Aquicella lusitana</name>
    <dbReference type="NCBI Taxonomy" id="254246"/>
    <lineage>
        <taxon>Bacteria</taxon>
        <taxon>Pseudomonadati</taxon>
        <taxon>Pseudomonadota</taxon>
        <taxon>Gammaproteobacteria</taxon>
        <taxon>Legionellales</taxon>
        <taxon>Coxiellaceae</taxon>
        <taxon>Aquicella</taxon>
    </lineage>
</organism>
<dbReference type="Proteomes" id="UP000254720">
    <property type="component" value="Unassembled WGS sequence"/>
</dbReference>
<sequence length="159" mass="17991">MKTSPALNILIITTILTTSPIAYATSWPIFLPPDRALLLRQNLVDTAHCPPGQGKLRPEATVNIHDQLCKSYCSDNWAWTGKTDETCHDLANAFNFQRYSIHHHRDNNGTVSYSVVTAFYGEKEAADPSFTFTFRAPEQHWYCYEMNPDTHALICGNDI</sequence>
<accession>A0A370G6D2</accession>
<dbReference type="RefSeq" id="WP_114835421.1">
    <property type="nucleotide sequence ID" value="NZ_LR699114.1"/>
</dbReference>
<evidence type="ECO:0000313" key="1">
    <source>
        <dbReference type="EMBL" id="RDI37593.1"/>
    </source>
</evidence>
<reference evidence="1 2" key="1">
    <citation type="submission" date="2018-07" db="EMBL/GenBank/DDBJ databases">
        <title>Genomic Encyclopedia of Type Strains, Phase IV (KMG-IV): sequencing the most valuable type-strain genomes for metagenomic binning, comparative biology and taxonomic classification.</title>
        <authorList>
            <person name="Goeker M."/>
        </authorList>
    </citation>
    <scope>NUCLEOTIDE SEQUENCE [LARGE SCALE GENOMIC DNA]</scope>
    <source>
        <strain evidence="1 2">DSM 16500</strain>
    </source>
</reference>
<proteinExistence type="predicted"/>
<protein>
    <submittedName>
        <fullName evidence="1">Uncharacterized protein</fullName>
    </submittedName>
</protein>
<evidence type="ECO:0000313" key="2">
    <source>
        <dbReference type="Proteomes" id="UP000254720"/>
    </source>
</evidence>
<gene>
    <name evidence="1" type="ORF">C8D86_13715</name>
</gene>